<evidence type="ECO:0000256" key="2">
    <source>
        <dbReference type="ARBA" id="ARBA00007590"/>
    </source>
</evidence>
<feature type="transmembrane region" description="Helical" evidence="6">
    <location>
        <begin position="60"/>
        <end position="77"/>
    </location>
</feature>
<keyword evidence="3 6" id="KW-0812">Transmembrane</keyword>
<dbReference type="RefSeq" id="XP_028882353.1">
    <property type="nucleotide sequence ID" value="XM_029026238.1"/>
</dbReference>
<dbReference type="Pfam" id="PF03647">
    <property type="entry name" value="Tmemb_14"/>
    <property type="match status" value="1"/>
</dbReference>
<organism evidence="7 8">
    <name type="scientific">Trypanosoma theileri</name>
    <dbReference type="NCBI Taxonomy" id="67003"/>
    <lineage>
        <taxon>Eukaryota</taxon>
        <taxon>Discoba</taxon>
        <taxon>Euglenozoa</taxon>
        <taxon>Kinetoplastea</taxon>
        <taxon>Metakinetoplastina</taxon>
        <taxon>Trypanosomatida</taxon>
        <taxon>Trypanosomatidae</taxon>
        <taxon>Trypanosoma</taxon>
    </lineage>
</organism>
<evidence type="ECO:0000256" key="1">
    <source>
        <dbReference type="ARBA" id="ARBA00004370"/>
    </source>
</evidence>
<dbReference type="Proteomes" id="UP000192257">
    <property type="component" value="Unassembled WGS sequence"/>
</dbReference>
<dbReference type="VEuPathDB" id="TriTrypDB:TM35_000171590"/>
<comment type="subcellular location">
    <subcellularLocation>
        <location evidence="1">Membrane</location>
    </subcellularLocation>
</comment>
<evidence type="ECO:0000256" key="5">
    <source>
        <dbReference type="ARBA" id="ARBA00023136"/>
    </source>
</evidence>
<evidence type="ECO:0000313" key="8">
    <source>
        <dbReference type="Proteomes" id="UP000192257"/>
    </source>
</evidence>
<name>A0A1X0NU96_9TRYP</name>
<dbReference type="GO" id="GO:0016020">
    <property type="term" value="C:membrane"/>
    <property type="evidence" value="ECO:0007669"/>
    <property type="project" value="UniProtKB-SubCell"/>
</dbReference>
<protein>
    <submittedName>
        <fullName evidence="7">Putative transmembrane protein</fullName>
    </submittedName>
</protein>
<sequence length="104" mass="11033">MSTPLVAATLAALLELGGVMGYVRKGSKVSFIAGTTTSLIMALTVPFLWKNAYHKDANRVAGATTLLLTAIMGARYLKHKTTVPLVVSLVNGLSFLFAFAPNCF</sequence>
<evidence type="ECO:0000313" key="7">
    <source>
        <dbReference type="EMBL" id="ORC88287.1"/>
    </source>
</evidence>
<comment type="similarity">
    <text evidence="2">Belongs to the TMEM14 family.</text>
</comment>
<gene>
    <name evidence="7" type="ORF">TM35_000171590</name>
</gene>
<dbReference type="GeneID" id="39986018"/>
<proteinExistence type="inferred from homology"/>
<reference evidence="7 8" key="1">
    <citation type="submission" date="2017-03" db="EMBL/GenBank/DDBJ databases">
        <title>An alternative strategy for trypanosome survival in the mammalian bloodstream revealed through genome and transcriptome analysis of the ubiquitous bovine parasite Trypanosoma (Megatrypanum) theileri.</title>
        <authorList>
            <person name="Kelly S."/>
            <person name="Ivens A."/>
            <person name="Mott A."/>
            <person name="O'Neill E."/>
            <person name="Emms D."/>
            <person name="Macleod O."/>
            <person name="Voorheis P."/>
            <person name="Matthews J."/>
            <person name="Matthews K."/>
            <person name="Carrington M."/>
        </authorList>
    </citation>
    <scope>NUCLEOTIDE SEQUENCE [LARGE SCALE GENOMIC DNA]</scope>
    <source>
        <strain evidence="7">Edinburgh</strain>
    </source>
</reference>
<feature type="transmembrane region" description="Helical" evidence="6">
    <location>
        <begin position="83"/>
        <end position="100"/>
    </location>
</feature>
<evidence type="ECO:0000256" key="4">
    <source>
        <dbReference type="ARBA" id="ARBA00022989"/>
    </source>
</evidence>
<dbReference type="Gene3D" id="1.10.10.1740">
    <property type="entry name" value="Transmembrane protein 14-like"/>
    <property type="match status" value="1"/>
</dbReference>
<keyword evidence="8" id="KW-1185">Reference proteome</keyword>
<evidence type="ECO:0000256" key="3">
    <source>
        <dbReference type="ARBA" id="ARBA00022692"/>
    </source>
</evidence>
<feature type="transmembrane region" description="Helical" evidence="6">
    <location>
        <begin position="31"/>
        <end position="48"/>
    </location>
</feature>
<comment type="caution">
    <text evidence="7">The sequence shown here is derived from an EMBL/GenBank/DDBJ whole genome shotgun (WGS) entry which is preliminary data.</text>
</comment>
<evidence type="ECO:0000256" key="6">
    <source>
        <dbReference type="SAM" id="Phobius"/>
    </source>
</evidence>
<dbReference type="InterPro" id="IPR005349">
    <property type="entry name" value="TMEM14"/>
</dbReference>
<dbReference type="EMBL" id="NBCO01000017">
    <property type="protein sequence ID" value="ORC88287.1"/>
    <property type="molecule type" value="Genomic_DNA"/>
</dbReference>
<dbReference type="AlphaFoldDB" id="A0A1X0NU96"/>
<dbReference type="OrthoDB" id="5620at2759"/>
<keyword evidence="4 6" id="KW-1133">Transmembrane helix</keyword>
<dbReference type="InterPro" id="IPR044890">
    <property type="entry name" value="TMEM14_sf"/>
</dbReference>
<keyword evidence="5 6" id="KW-0472">Membrane</keyword>
<accession>A0A1X0NU96</accession>